<sequence length="327" mass="36472">MNRKISFFLSLFVVLAVFVIFIFISFSGSGQADPVRQSPSPSPTPPETTTPATEITKEEAKAIAADAFPEIVGPDTAKVRFEQITDALGERRSWEVDDYSANLNVEGARHAQVWVDAATGEIMEFAIHTGKKGRPDDPVLSEEEACACADEFFQGREEGAILERRPDVLYQTYTSLVEGGKEVAGFYRIWYARLVREVPCSGDGCDLEVDAVNGETRRFCKTWALDESRCRADTTPSIQAEEAEERAGAYLKETYGDLPGLTIHTTLLKWADHPFWARDPSTAVPLGWEVTFDNDHYRSLTWPRNATAWVDAHTGEVFACDYRPDLT</sequence>
<feature type="region of interest" description="Disordered" evidence="1">
    <location>
        <begin position="29"/>
        <end position="52"/>
    </location>
</feature>
<dbReference type="RefSeq" id="WP_265581141.1">
    <property type="nucleotide sequence ID" value="NZ_CP036172.1"/>
</dbReference>
<evidence type="ECO:0000313" key="3">
    <source>
        <dbReference type="EMBL" id="QSZ68195.1"/>
    </source>
</evidence>
<accession>A0A8A3S7U0</accession>
<evidence type="ECO:0000259" key="2">
    <source>
        <dbReference type="Pfam" id="PF16244"/>
    </source>
</evidence>
<dbReference type="GeneID" id="76425135"/>
<dbReference type="AlphaFoldDB" id="A0A8A3S7U0"/>
<dbReference type="InterPro" id="IPR032599">
    <property type="entry name" value="YcdB/YcdC_rep_domain"/>
</dbReference>
<proteinExistence type="predicted"/>
<reference evidence="3" key="1">
    <citation type="journal article" date="2001" name="Int. J. Syst. Evol. Microbiol.">
        <title>Methanofollis aquaemaris sp. nov., a methanogen isolated from an aquaculture fish pond.</title>
        <authorList>
            <person name="Lai M.C."/>
            <person name="Chen S.C."/>
        </authorList>
    </citation>
    <scope>NUCLEOTIDE SEQUENCE</scope>
    <source>
        <strain evidence="3">N2F9704</strain>
    </source>
</reference>
<feature type="domain" description="YcdB/YcdC repeated" evidence="2">
    <location>
        <begin position="111"/>
        <end position="219"/>
    </location>
</feature>
<dbReference type="Pfam" id="PF16244">
    <property type="entry name" value="DUF4901"/>
    <property type="match status" value="1"/>
</dbReference>
<dbReference type="KEGG" id="maqe:RJ40_12165"/>
<evidence type="ECO:0000256" key="1">
    <source>
        <dbReference type="SAM" id="MobiDB-lite"/>
    </source>
</evidence>
<name>A0A8A3S7U0_9EURY</name>
<dbReference type="EMBL" id="CP036172">
    <property type="protein sequence ID" value="QSZ68195.1"/>
    <property type="molecule type" value="Genomic_DNA"/>
</dbReference>
<reference evidence="3" key="2">
    <citation type="submission" date="2019-02" db="EMBL/GenBank/DDBJ databases">
        <authorList>
            <person name="Chen S.-C."/>
            <person name="Chien H.-H."/>
            <person name="Lai M.-C."/>
        </authorList>
    </citation>
    <scope>NUCLEOTIDE SEQUENCE</scope>
    <source>
        <strain evidence="3">N2F9704</strain>
    </source>
</reference>
<dbReference type="Proteomes" id="UP001042704">
    <property type="component" value="Chromosome"/>
</dbReference>
<organism evidence="3 4">
    <name type="scientific">Methanofollis aquaemaris</name>
    <dbReference type="NCBI Taxonomy" id="126734"/>
    <lineage>
        <taxon>Archaea</taxon>
        <taxon>Methanobacteriati</taxon>
        <taxon>Methanobacteriota</taxon>
        <taxon>Stenosarchaea group</taxon>
        <taxon>Methanomicrobia</taxon>
        <taxon>Methanomicrobiales</taxon>
        <taxon>Methanomicrobiaceae</taxon>
        <taxon>Methanofollis</taxon>
    </lineage>
</organism>
<protein>
    <recommendedName>
        <fullName evidence="2">YcdB/YcdC repeated domain-containing protein</fullName>
    </recommendedName>
</protein>
<evidence type="ECO:0000313" key="4">
    <source>
        <dbReference type="Proteomes" id="UP001042704"/>
    </source>
</evidence>
<keyword evidence="4" id="KW-1185">Reference proteome</keyword>
<gene>
    <name evidence="3" type="ORF">RJ40_12165</name>
</gene>